<protein>
    <submittedName>
        <fullName evidence="2">Uncharacterized protein</fullName>
    </submittedName>
</protein>
<organism evidence="2 3">
    <name type="scientific">Marine Group III euryarchaeote CG-Epi4</name>
    <dbReference type="NCBI Taxonomy" id="1888998"/>
    <lineage>
        <taxon>Archaea</taxon>
        <taxon>Methanobacteriati</taxon>
        <taxon>Thermoplasmatota</taxon>
        <taxon>Thermoplasmata</taxon>
        <taxon>Candidatus Thermoprofundales</taxon>
    </lineage>
</organism>
<sequence length="257" mass="29670">MLPIAQSEIDDYTSHPGNIPNFHNFSTPQLEPGENGIFSLEIQNRYIENITNVSINAEIYHRADIDESESLGDIKTKNRPTVTQNCWNYKNSEESCSDNPSPESAKFNIEQLLVNQTALLRFDVNTEENTKEGTYFVRFSMSYEFNETDRKLQSRGFWNMEEWTNATTNLSENYPGNINLDSLNVDGIIPDSSFGVKKPIPKWPLYLLITLTIVFAGLSVIFYLEEEETYPELNKWLQKMRGKFNQFWLSLKYGKGS</sequence>
<evidence type="ECO:0000313" key="2">
    <source>
        <dbReference type="EMBL" id="OIR20661.1"/>
    </source>
</evidence>
<comment type="caution">
    <text evidence="2">The sequence shown here is derived from an EMBL/GenBank/DDBJ whole genome shotgun (WGS) entry which is preliminary data.</text>
</comment>
<keyword evidence="1" id="KW-0472">Membrane</keyword>
<feature type="transmembrane region" description="Helical" evidence="1">
    <location>
        <begin position="205"/>
        <end position="224"/>
    </location>
</feature>
<keyword evidence="1" id="KW-0812">Transmembrane</keyword>
<dbReference type="Proteomes" id="UP000183375">
    <property type="component" value="Unassembled WGS sequence"/>
</dbReference>
<evidence type="ECO:0000313" key="3">
    <source>
        <dbReference type="Proteomes" id="UP000183375"/>
    </source>
</evidence>
<accession>A0A1J5TVX4</accession>
<keyword evidence="1" id="KW-1133">Transmembrane helix</keyword>
<dbReference type="EMBL" id="MIYX01000020">
    <property type="protein sequence ID" value="OIR20661.1"/>
    <property type="molecule type" value="Genomic_DNA"/>
</dbReference>
<proteinExistence type="predicted"/>
<name>A0A1J5TVX4_9ARCH</name>
<evidence type="ECO:0000256" key="1">
    <source>
        <dbReference type="SAM" id="Phobius"/>
    </source>
</evidence>
<gene>
    <name evidence="2" type="ORF">BEU01_01365</name>
</gene>
<dbReference type="AlphaFoldDB" id="A0A1J5TVX4"/>
<reference evidence="2 3" key="1">
    <citation type="submission" date="2016-08" db="EMBL/GenBank/DDBJ databases">
        <title>New Insights into Marine Group III Euryarchaeota, from dark to light.</title>
        <authorList>
            <person name="Haro-Moreno J.M."/>
            <person name="Rodriguez-Valera F."/>
            <person name="Lopez-Garcia P."/>
            <person name="Moreira D."/>
            <person name="Martin-Cuadrado A.B."/>
        </authorList>
    </citation>
    <scope>NUCLEOTIDE SEQUENCE [LARGE SCALE GENOMIC DNA]</scope>
    <source>
        <strain evidence="2">CG-Epi4</strain>
    </source>
</reference>